<dbReference type="InterPro" id="IPR032284">
    <property type="entry name" value="RecQ_Zn-bd"/>
</dbReference>
<evidence type="ECO:0000313" key="16">
    <source>
        <dbReference type="EMBL" id="MEP1058316.1"/>
    </source>
</evidence>
<comment type="similarity">
    <text evidence="1">Belongs to the helicase family. RecQ subfamily.</text>
</comment>
<keyword evidence="5 16" id="KW-0347">Helicase</keyword>
<dbReference type="InterPro" id="IPR036388">
    <property type="entry name" value="WH-like_DNA-bd_sf"/>
</dbReference>
<evidence type="ECO:0000256" key="12">
    <source>
        <dbReference type="ARBA" id="ARBA00044550"/>
    </source>
</evidence>
<dbReference type="InterPro" id="IPR014001">
    <property type="entry name" value="Helicase_ATP-bd"/>
</dbReference>
<evidence type="ECO:0000256" key="3">
    <source>
        <dbReference type="ARBA" id="ARBA00022741"/>
    </source>
</evidence>
<evidence type="ECO:0000256" key="6">
    <source>
        <dbReference type="ARBA" id="ARBA00022840"/>
    </source>
</evidence>
<evidence type="ECO:0000256" key="11">
    <source>
        <dbReference type="ARBA" id="ARBA00044535"/>
    </source>
</evidence>
<dbReference type="Gene3D" id="3.40.50.300">
    <property type="entry name" value="P-loop containing nucleotide triphosphate hydrolases"/>
    <property type="match status" value="2"/>
</dbReference>
<keyword evidence="6" id="KW-0067">ATP-binding</keyword>
<dbReference type="PROSITE" id="PS51192">
    <property type="entry name" value="HELICASE_ATP_BIND_1"/>
    <property type="match status" value="1"/>
</dbReference>
<sequence length="545" mass="60297">MAKQRKRTKQIEQSAQEHLGYDDLRPGQEAAIQSVLNRQDTLVVMPTGSGKSAIYQLAAVELAGATVVVSPLIALQKDQVESIESQELGGAAQVNSTIGEGDRQETFDQLKAGELEFIFLAPEQLKKPETLAQLQAAKPSLFVVDEAHCVTEWGHDFRPDYRRLGSVIEALEHPTVLALTATASPPVRQGILEQLGMRNAQVIVQGFDRPNLWLGVERFEDDEEKQAALVQGVLKAAKPGIIYAATRKRAELLAIALSDRGITAVAYHAGLKRRERDEAQTAFMADDIEVIVATTAFGMGIDKPNVRFVFHYDVSDSIDSYYQEIGRAGRDGNPASAKLFYNPKDLSLRRFFTGSHLDLDQVAQVAVIIHKADAPMPLKDVQQEAHLSQTKVMTALNHLEATGVVELLPTGEVVACAEPTDLSEALEEAAQADKQHQQFERSRLEMMRGYAEVHGCRREYLLNYFGEKIDTPCGACDNCDAGITVEKTDRLEPYPLDSRVKHKSWGEGTVMRYEGDKVVILFDEVGYRTLEVGMALLGRLLQRLE</sequence>
<dbReference type="SMART" id="SM00487">
    <property type="entry name" value="DEXDc"/>
    <property type="match status" value="1"/>
</dbReference>
<keyword evidence="4" id="KW-0378">Hydrolase</keyword>
<dbReference type="Gene3D" id="1.10.10.10">
    <property type="entry name" value="Winged helix-like DNA-binding domain superfamily/Winged helix DNA-binding domain"/>
    <property type="match status" value="1"/>
</dbReference>
<evidence type="ECO:0000256" key="8">
    <source>
        <dbReference type="ARBA" id="ARBA00023235"/>
    </source>
</evidence>
<evidence type="ECO:0000256" key="5">
    <source>
        <dbReference type="ARBA" id="ARBA00022806"/>
    </source>
</evidence>
<keyword evidence="2" id="KW-0479">Metal-binding</keyword>
<dbReference type="Pfam" id="PF00270">
    <property type="entry name" value="DEAD"/>
    <property type="match status" value="1"/>
</dbReference>
<dbReference type="InterPro" id="IPR001650">
    <property type="entry name" value="Helicase_C-like"/>
</dbReference>
<dbReference type="GO" id="GO:0004386">
    <property type="term" value="F:helicase activity"/>
    <property type="evidence" value="ECO:0007669"/>
    <property type="project" value="UniProtKB-KW"/>
</dbReference>
<dbReference type="SUPFAM" id="SSF52540">
    <property type="entry name" value="P-loop containing nucleoside triphosphate hydrolases"/>
    <property type="match status" value="1"/>
</dbReference>
<dbReference type="NCBIfam" id="TIGR00614">
    <property type="entry name" value="recQ_fam"/>
    <property type="match status" value="1"/>
</dbReference>
<dbReference type="PANTHER" id="PTHR13710:SF105">
    <property type="entry name" value="ATP-DEPENDENT DNA HELICASE Q1"/>
    <property type="match status" value="1"/>
</dbReference>
<dbReference type="InterPro" id="IPR002464">
    <property type="entry name" value="DNA/RNA_helicase_DEAH_CS"/>
</dbReference>
<dbReference type="EMBL" id="JAMPLM010000004">
    <property type="protein sequence ID" value="MEP1058316.1"/>
    <property type="molecule type" value="Genomic_DNA"/>
</dbReference>
<dbReference type="RefSeq" id="WP_190455133.1">
    <property type="nucleotide sequence ID" value="NZ_JAMPLM010000004.1"/>
</dbReference>
<comment type="caution">
    <text evidence="16">The sequence shown here is derived from an EMBL/GenBank/DDBJ whole genome shotgun (WGS) entry which is preliminary data.</text>
</comment>
<evidence type="ECO:0000256" key="13">
    <source>
        <dbReference type="SAM" id="MobiDB-lite"/>
    </source>
</evidence>
<reference evidence="16 17" key="1">
    <citation type="submission" date="2022-04" db="EMBL/GenBank/DDBJ databases">
        <title>Positive selection, recombination, and allopatry shape intraspecific diversity of widespread and dominant cyanobacteria.</title>
        <authorList>
            <person name="Wei J."/>
            <person name="Shu W."/>
            <person name="Hu C."/>
        </authorList>
    </citation>
    <scope>NUCLEOTIDE SEQUENCE [LARGE SCALE GENOMIC DNA]</scope>
    <source>
        <strain evidence="16 17">AS-A4</strain>
    </source>
</reference>
<evidence type="ECO:0000313" key="17">
    <source>
        <dbReference type="Proteomes" id="UP001476950"/>
    </source>
</evidence>
<evidence type="ECO:0000256" key="4">
    <source>
        <dbReference type="ARBA" id="ARBA00022801"/>
    </source>
</evidence>
<gene>
    <name evidence="16" type="ORF">NDI38_07665</name>
</gene>
<comment type="catalytic activity">
    <reaction evidence="9">
        <text>Couples ATP hydrolysis with the unwinding of duplex DNA by translocating in the 3'-5' direction.</text>
        <dbReference type="EC" id="5.6.2.4"/>
    </reaction>
</comment>
<dbReference type="InterPro" id="IPR011545">
    <property type="entry name" value="DEAD/DEAH_box_helicase_dom"/>
</dbReference>
<keyword evidence="3" id="KW-0547">Nucleotide-binding</keyword>
<evidence type="ECO:0000256" key="2">
    <source>
        <dbReference type="ARBA" id="ARBA00022723"/>
    </source>
</evidence>
<dbReference type="Proteomes" id="UP001476950">
    <property type="component" value="Unassembled WGS sequence"/>
</dbReference>
<dbReference type="Pfam" id="PF00271">
    <property type="entry name" value="Helicase_C"/>
    <property type="match status" value="1"/>
</dbReference>
<evidence type="ECO:0000256" key="10">
    <source>
        <dbReference type="ARBA" id="ARBA00034808"/>
    </source>
</evidence>
<organism evidence="16 17">
    <name type="scientific">Stenomitos frigidus AS-A4</name>
    <dbReference type="NCBI Taxonomy" id="2933935"/>
    <lineage>
        <taxon>Bacteria</taxon>
        <taxon>Bacillati</taxon>
        <taxon>Cyanobacteriota</taxon>
        <taxon>Cyanophyceae</taxon>
        <taxon>Leptolyngbyales</taxon>
        <taxon>Leptolyngbyaceae</taxon>
        <taxon>Stenomitos</taxon>
    </lineage>
</organism>
<protein>
    <recommendedName>
        <fullName evidence="11">ATP-dependent DNA helicase RecQ</fullName>
        <ecNumber evidence="10">5.6.2.4</ecNumber>
    </recommendedName>
    <alternativeName>
        <fullName evidence="12">DNA 3'-5' helicase RecQ</fullName>
    </alternativeName>
</protein>
<dbReference type="PROSITE" id="PS51194">
    <property type="entry name" value="HELICASE_CTER"/>
    <property type="match status" value="1"/>
</dbReference>
<dbReference type="Pfam" id="PF16124">
    <property type="entry name" value="RecQ_Zn_bind"/>
    <property type="match status" value="1"/>
</dbReference>
<feature type="domain" description="Helicase C-terminal" evidence="15">
    <location>
        <begin position="228"/>
        <end position="382"/>
    </location>
</feature>
<proteinExistence type="inferred from homology"/>
<keyword evidence="7" id="KW-0238">DNA-binding</keyword>
<feature type="region of interest" description="Disordered" evidence="13">
    <location>
        <begin position="1"/>
        <end position="23"/>
    </location>
</feature>
<evidence type="ECO:0000259" key="15">
    <source>
        <dbReference type="PROSITE" id="PS51194"/>
    </source>
</evidence>
<dbReference type="CDD" id="cd18794">
    <property type="entry name" value="SF2_C_RecQ"/>
    <property type="match status" value="1"/>
</dbReference>
<keyword evidence="17" id="KW-1185">Reference proteome</keyword>
<feature type="domain" description="Helicase ATP-binding" evidence="14">
    <location>
        <begin position="32"/>
        <end position="201"/>
    </location>
</feature>
<dbReference type="EC" id="5.6.2.4" evidence="10"/>
<dbReference type="CDD" id="cd17920">
    <property type="entry name" value="DEXHc_RecQ"/>
    <property type="match status" value="1"/>
</dbReference>
<evidence type="ECO:0000256" key="1">
    <source>
        <dbReference type="ARBA" id="ARBA00005446"/>
    </source>
</evidence>
<evidence type="ECO:0000256" key="7">
    <source>
        <dbReference type="ARBA" id="ARBA00023125"/>
    </source>
</evidence>
<evidence type="ECO:0000256" key="9">
    <source>
        <dbReference type="ARBA" id="ARBA00034617"/>
    </source>
</evidence>
<dbReference type="InterPro" id="IPR027417">
    <property type="entry name" value="P-loop_NTPase"/>
</dbReference>
<dbReference type="SMART" id="SM00490">
    <property type="entry name" value="HELICc"/>
    <property type="match status" value="1"/>
</dbReference>
<name>A0ABV0KGE5_9CYAN</name>
<evidence type="ECO:0000259" key="14">
    <source>
        <dbReference type="PROSITE" id="PS51192"/>
    </source>
</evidence>
<dbReference type="PANTHER" id="PTHR13710">
    <property type="entry name" value="DNA HELICASE RECQ FAMILY MEMBER"/>
    <property type="match status" value="1"/>
</dbReference>
<accession>A0ABV0KGE5</accession>
<keyword evidence="8" id="KW-0413">Isomerase</keyword>
<dbReference type="PROSITE" id="PS00690">
    <property type="entry name" value="DEAH_ATP_HELICASE"/>
    <property type="match status" value="1"/>
</dbReference>
<dbReference type="InterPro" id="IPR004589">
    <property type="entry name" value="DNA_helicase_ATP-dep_RecQ"/>
</dbReference>